<evidence type="ECO:0000313" key="2">
    <source>
        <dbReference type="EMBL" id="OGE71062.1"/>
    </source>
</evidence>
<feature type="transmembrane region" description="Helical" evidence="1">
    <location>
        <begin position="293"/>
        <end position="315"/>
    </location>
</feature>
<keyword evidence="1" id="KW-0812">Transmembrane</keyword>
<dbReference type="Pfam" id="PF18895">
    <property type="entry name" value="T4SS_pilin"/>
    <property type="match status" value="1"/>
</dbReference>
<comment type="caution">
    <text evidence="2">The sequence shown here is derived from an EMBL/GenBank/DDBJ whole genome shotgun (WGS) entry which is preliminary data.</text>
</comment>
<keyword evidence="1" id="KW-0472">Membrane</keyword>
<evidence type="ECO:0000313" key="3">
    <source>
        <dbReference type="Proteomes" id="UP000177135"/>
    </source>
</evidence>
<dbReference type="Proteomes" id="UP000177135">
    <property type="component" value="Unassembled WGS sequence"/>
</dbReference>
<evidence type="ECO:0000256" key="1">
    <source>
        <dbReference type="SAM" id="Phobius"/>
    </source>
</evidence>
<sequence length="366" mass="38483">MSWLIYFIPKLIFLFIIFLMSTGTADAQTAPACSFTFNPTPSQSMDDLQIKITSNQLVGGLYRFHSMREGGGVENQGRDVSFKGETTLIFKKKPSGWVPGKYSLDFAEQSQMGDIKNITTNACHTSFIITEKGSQVSCTTGVENQTIEPDTKVLLNIKNLEKKSYVVHVNDKEVTQFTVTTDNIDTAISLGKFGPGKYIVAVKNWCGSLGAECLGKPQALQCPLSGFWVGERGSGGGGAISPGVVAQGCKPGESGCSSSAGISCDPGTGKAGSGGVLTAIGCVPTEPTALIQAVLKMATMAGGGIALLLMIFGAFQMITSAGNPEGVKKGHEQMTSAVIGLLFIIFSTLLLKVIGVDILNIPGFSP</sequence>
<feature type="transmembrane region" description="Helical" evidence="1">
    <location>
        <begin position="336"/>
        <end position="356"/>
    </location>
</feature>
<accession>A0A1F5N0F2</accession>
<organism evidence="2 3">
    <name type="scientific">Candidatus Daviesbacteria bacterium RIFOXYD1_FULL_41_10</name>
    <dbReference type="NCBI Taxonomy" id="1797801"/>
    <lineage>
        <taxon>Bacteria</taxon>
        <taxon>Candidatus Daviesiibacteriota</taxon>
    </lineage>
</organism>
<protein>
    <submittedName>
        <fullName evidence="2">Uncharacterized protein</fullName>
    </submittedName>
</protein>
<dbReference type="EMBL" id="MFEC01000020">
    <property type="protein sequence ID" value="OGE71062.1"/>
    <property type="molecule type" value="Genomic_DNA"/>
</dbReference>
<proteinExistence type="predicted"/>
<dbReference type="AlphaFoldDB" id="A0A1F5N0F2"/>
<name>A0A1F5N0F2_9BACT</name>
<dbReference type="InterPro" id="IPR043993">
    <property type="entry name" value="T4SS_pilin"/>
</dbReference>
<gene>
    <name evidence="2" type="ORF">A2617_01320</name>
</gene>
<reference evidence="2 3" key="1">
    <citation type="journal article" date="2016" name="Nat. Commun.">
        <title>Thousands of microbial genomes shed light on interconnected biogeochemical processes in an aquifer system.</title>
        <authorList>
            <person name="Anantharaman K."/>
            <person name="Brown C.T."/>
            <person name="Hug L.A."/>
            <person name="Sharon I."/>
            <person name="Castelle C.J."/>
            <person name="Probst A.J."/>
            <person name="Thomas B.C."/>
            <person name="Singh A."/>
            <person name="Wilkins M.J."/>
            <person name="Karaoz U."/>
            <person name="Brodie E.L."/>
            <person name="Williams K.H."/>
            <person name="Hubbard S.S."/>
            <person name="Banfield J.F."/>
        </authorList>
    </citation>
    <scope>NUCLEOTIDE SEQUENCE [LARGE SCALE GENOMIC DNA]</scope>
</reference>
<keyword evidence="1" id="KW-1133">Transmembrane helix</keyword>